<dbReference type="InterPro" id="IPR011053">
    <property type="entry name" value="Single_hybrid_motif"/>
</dbReference>
<dbReference type="PANTHER" id="PTHR18866:SF33">
    <property type="entry name" value="METHYLCROTONOYL-COA CARBOXYLASE SUBUNIT ALPHA, MITOCHONDRIAL-RELATED"/>
    <property type="match status" value="1"/>
</dbReference>
<dbReference type="InterPro" id="IPR001882">
    <property type="entry name" value="Biotin_BS"/>
</dbReference>
<dbReference type="PROSITE" id="PS50979">
    <property type="entry name" value="BC"/>
    <property type="match status" value="1"/>
</dbReference>
<dbReference type="InterPro" id="IPR005479">
    <property type="entry name" value="CPAse_ATP-bd"/>
</dbReference>
<dbReference type="InterPro" id="IPR016185">
    <property type="entry name" value="PreATP-grasp_dom_sf"/>
</dbReference>
<dbReference type="SUPFAM" id="SSF52440">
    <property type="entry name" value="PreATP-grasp domain"/>
    <property type="match status" value="1"/>
</dbReference>
<feature type="domain" description="Lipoyl-binding" evidence="9">
    <location>
        <begin position="511"/>
        <end position="586"/>
    </location>
</feature>
<dbReference type="Pfam" id="PF02785">
    <property type="entry name" value="Biotin_carb_C"/>
    <property type="match status" value="1"/>
</dbReference>
<name>A0A8I0KQ32_9ACTO</name>
<evidence type="ECO:0000256" key="5">
    <source>
        <dbReference type="ARBA" id="ARBA00022840"/>
    </source>
</evidence>
<dbReference type="GO" id="GO:0005524">
    <property type="term" value="F:ATP binding"/>
    <property type="evidence" value="ECO:0007669"/>
    <property type="project" value="UniProtKB-UniRule"/>
</dbReference>
<keyword evidence="5 7" id="KW-0067">ATP-binding</keyword>
<evidence type="ECO:0000256" key="3">
    <source>
        <dbReference type="ARBA" id="ARBA00022598"/>
    </source>
</evidence>
<dbReference type="AlphaFoldDB" id="A0A8I0KQ32"/>
<proteinExistence type="predicted"/>
<accession>A0A8I0KQ32</accession>
<gene>
    <name evidence="12" type="ORF">H8R10_04780</name>
</gene>
<evidence type="ECO:0000256" key="7">
    <source>
        <dbReference type="PROSITE-ProRule" id="PRU00409"/>
    </source>
</evidence>
<dbReference type="CDD" id="cd06850">
    <property type="entry name" value="biotinyl_domain"/>
    <property type="match status" value="1"/>
</dbReference>
<dbReference type="Proteomes" id="UP000627538">
    <property type="component" value="Unassembled WGS sequence"/>
</dbReference>
<dbReference type="EMBL" id="JACRUO010000001">
    <property type="protein sequence ID" value="MBD3689540.1"/>
    <property type="molecule type" value="Genomic_DNA"/>
</dbReference>
<protein>
    <recommendedName>
        <fullName evidence="2">biotin carboxylase</fullName>
        <ecNumber evidence="2">6.3.4.14</ecNumber>
    </recommendedName>
</protein>
<dbReference type="PROSITE" id="PS00867">
    <property type="entry name" value="CPSASE_2"/>
    <property type="match status" value="1"/>
</dbReference>
<evidence type="ECO:0000313" key="13">
    <source>
        <dbReference type="Proteomes" id="UP000627538"/>
    </source>
</evidence>
<dbReference type="InterPro" id="IPR005482">
    <property type="entry name" value="Biotin_COase_C"/>
</dbReference>
<dbReference type="Gene3D" id="3.30.470.20">
    <property type="entry name" value="ATP-grasp fold, B domain"/>
    <property type="match status" value="1"/>
</dbReference>
<keyword evidence="6" id="KW-0092">Biotin</keyword>
<dbReference type="SMART" id="SM00878">
    <property type="entry name" value="Biotin_carb_C"/>
    <property type="match status" value="1"/>
</dbReference>
<feature type="domain" description="ATP-grasp" evidence="10">
    <location>
        <begin position="120"/>
        <end position="316"/>
    </location>
</feature>
<feature type="domain" description="Biotin carboxylation" evidence="11">
    <location>
        <begin position="1"/>
        <end position="442"/>
    </location>
</feature>
<dbReference type="PANTHER" id="PTHR18866">
    <property type="entry name" value="CARBOXYLASE:PYRUVATE/ACETYL-COA/PROPIONYL-COA CARBOXYLASE"/>
    <property type="match status" value="1"/>
</dbReference>
<evidence type="ECO:0000313" key="12">
    <source>
        <dbReference type="EMBL" id="MBD3689540.1"/>
    </source>
</evidence>
<dbReference type="InterPro" id="IPR050856">
    <property type="entry name" value="Biotin_carboxylase_complex"/>
</dbReference>
<dbReference type="InterPro" id="IPR005481">
    <property type="entry name" value="BC-like_N"/>
</dbReference>
<evidence type="ECO:0000259" key="10">
    <source>
        <dbReference type="PROSITE" id="PS50975"/>
    </source>
</evidence>
<dbReference type="RefSeq" id="WP_191071581.1">
    <property type="nucleotide sequence ID" value="NZ_CP060506.1"/>
</dbReference>
<dbReference type="SUPFAM" id="SSF51230">
    <property type="entry name" value="Single hybrid motif"/>
    <property type="match status" value="1"/>
</dbReference>
<dbReference type="InterPro" id="IPR011764">
    <property type="entry name" value="Biotin_carboxylation_dom"/>
</dbReference>
<comment type="caution">
    <text evidence="12">The sequence shown here is derived from an EMBL/GenBank/DDBJ whole genome shotgun (WGS) entry which is preliminary data.</text>
</comment>
<evidence type="ECO:0000256" key="6">
    <source>
        <dbReference type="ARBA" id="ARBA00023267"/>
    </source>
</evidence>
<evidence type="ECO:0000256" key="8">
    <source>
        <dbReference type="SAM" id="MobiDB-lite"/>
    </source>
</evidence>
<dbReference type="PROSITE" id="PS50975">
    <property type="entry name" value="ATP_GRASP"/>
    <property type="match status" value="1"/>
</dbReference>
<dbReference type="InterPro" id="IPR011761">
    <property type="entry name" value="ATP-grasp"/>
</dbReference>
<dbReference type="SUPFAM" id="SSF51246">
    <property type="entry name" value="Rudiment single hybrid motif"/>
    <property type="match status" value="1"/>
</dbReference>
<dbReference type="Pfam" id="PF02786">
    <property type="entry name" value="CPSase_L_D2"/>
    <property type="match status" value="1"/>
</dbReference>
<dbReference type="GO" id="GO:0046872">
    <property type="term" value="F:metal ion binding"/>
    <property type="evidence" value="ECO:0007669"/>
    <property type="project" value="InterPro"/>
</dbReference>
<evidence type="ECO:0000256" key="1">
    <source>
        <dbReference type="ARBA" id="ARBA00001953"/>
    </source>
</evidence>
<dbReference type="PROSITE" id="PS00188">
    <property type="entry name" value="BIOTIN"/>
    <property type="match status" value="1"/>
</dbReference>
<sequence>MIESVLIANRGEIAARVVRTTRRLGVRSIVPYAPSDRDSLAARLADEALALDGLDAVATYVNPDGLLDLAKRSGAAAIHPGYGFLSENADFARAVIDAGLTWIGPAPEAIAALGDKISARALATGCGVPVIPGITGALGERDNPEKTLLDLGASAGYPLVTKRADSGGGVGITRLDDAEAARRFLADADPTSLDVTFVERCLTGARHIETQGMRDSHGTFCLVGTRDCTVQRRNQKVVEEAPAPGLTQAELADLERWSRALFEAAGYVGVGTCEFLFTPERDFYFLEVNPRLQVEHTVSEEVCGIDLVAEQLRIASGLELSRPGDPRGHAIEIRVTSEDPAAGLMPSAGRVDTLEWPGGPGVRIDTYLRPGDDITTAYDSLIGKIIVSAPTRAEAIARTREAVREFRATGIPTSVPLIDAILAHPDFASETPRVFTTWLADSGLLDSLVGDDAPAAAAPSTPEELREFTVEIDGRRVSIALPPALFAATPAASTSPRERQPLRAARRSTPAASSDDPTRIVAPLAAAVTRVAVDEGSHVAEGDLIVVLEAMKMEKPLHAQVTGTLTELRVSAGDSVAGGDLLATITPDETA</sequence>
<keyword evidence="3" id="KW-0436">Ligase</keyword>
<dbReference type="InterPro" id="IPR011054">
    <property type="entry name" value="Rudment_hybrid_motif"/>
</dbReference>
<feature type="region of interest" description="Disordered" evidence="8">
    <location>
        <begin position="489"/>
        <end position="517"/>
    </location>
</feature>
<dbReference type="SUPFAM" id="SSF56059">
    <property type="entry name" value="Glutathione synthetase ATP-binding domain-like"/>
    <property type="match status" value="1"/>
</dbReference>
<evidence type="ECO:0000259" key="11">
    <source>
        <dbReference type="PROSITE" id="PS50979"/>
    </source>
</evidence>
<evidence type="ECO:0000256" key="4">
    <source>
        <dbReference type="ARBA" id="ARBA00022741"/>
    </source>
</evidence>
<dbReference type="InterPro" id="IPR000089">
    <property type="entry name" value="Biotin_lipoyl"/>
</dbReference>
<reference evidence="12 13" key="1">
    <citation type="submission" date="2020-08" db="EMBL/GenBank/DDBJ databases">
        <title>Winkia gen. nov., sp. nov., isolated from faeces of the Anser albifrons in China.</title>
        <authorList>
            <person name="Liu Q."/>
        </authorList>
    </citation>
    <scope>NUCLEOTIDE SEQUENCE [LARGE SCALE GENOMIC DNA]</scope>
    <source>
        <strain evidence="12 13">C62</strain>
    </source>
</reference>
<keyword evidence="4 7" id="KW-0547">Nucleotide-binding</keyword>
<organism evidence="12 13">
    <name type="scientific">Nanchangia anserum</name>
    <dbReference type="NCBI Taxonomy" id="2692125"/>
    <lineage>
        <taxon>Bacteria</taxon>
        <taxon>Bacillati</taxon>
        <taxon>Actinomycetota</taxon>
        <taxon>Actinomycetes</taxon>
        <taxon>Actinomycetales</taxon>
        <taxon>Actinomycetaceae</taxon>
        <taxon>Nanchangia</taxon>
    </lineage>
</organism>
<dbReference type="GO" id="GO:0004075">
    <property type="term" value="F:biotin carboxylase activity"/>
    <property type="evidence" value="ECO:0007669"/>
    <property type="project" value="UniProtKB-EC"/>
</dbReference>
<comment type="cofactor">
    <cofactor evidence="1">
        <name>biotin</name>
        <dbReference type="ChEBI" id="CHEBI:57586"/>
    </cofactor>
</comment>
<dbReference type="Pfam" id="PF00364">
    <property type="entry name" value="Biotin_lipoyl"/>
    <property type="match status" value="1"/>
</dbReference>
<keyword evidence="13" id="KW-1185">Reference proteome</keyword>
<dbReference type="EC" id="6.3.4.14" evidence="2"/>
<dbReference type="Pfam" id="PF00289">
    <property type="entry name" value="Biotin_carb_N"/>
    <property type="match status" value="1"/>
</dbReference>
<dbReference type="Gene3D" id="2.40.50.100">
    <property type="match status" value="1"/>
</dbReference>
<evidence type="ECO:0000259" key="9">
    <source>
        <dbReference type="PROSITE" id="PS50968"/>
    </source>
</evidence>
<evidence type="ECO:0000256" key="2">
    <source>
        <dbReference type="ARBA" id="ARBA00013263"/>
    </source>
</evidence>
<dbReference type="PROSITE" id="PS50968">
    <property type="entry name" value="BIOTINYL_LIPOYL"/>
    <property type="match status" value="1"/>
</dbReference>